<evidence type="ECO:0000313" key="4">
    <source>
        <dbReference type="EMBL" id="KAG7170805.1"/>
    </source>
</evidence>
<dbReference type="InterPro" id="IPR000863">
    <property type="entry name" value="Sulfotransferase_dom"/>
</dbReference>
<feature type="transmembrane region" description="Helical" evidence="2">
    <location>
        <begin position="9"/>
        <end position="27"/>
    </location>
</feature>
<keyword evidence="5" id="KW-1185">Reference proteome</keyword>
<evidence type="ECO:0000256" key="1">
    <source>
        <dbReference type="SAM" id="MobiDB-lite"/>
    </source>
</evidence>
<dbReference type="Proteomes" id="UP000747542">
    <property type="component" value="Unassembled WGS sequence"/>
</dbReference>
<dbReference type="PANTHER" id="PTHR10704">
    <property type="entry name" value="CARBOHYDRATE SULFOTRANSFERASE"/>
    <property type="match status" value="1"/>
</dbReference>
<feature type="region of interest" description="Disordered" evidence="1">
    <location>
        <begin position="71"/>
        <end position="142"/>
    </location>
</feature>
<dbReference type="GO" id="GO:0006790">
    <property type="term" value="P:sulfur compound metabolic process"/>
    <property type="evidence" value="ECO:0007669"/>
    <property type="project" value="TreeGrafter"/>
</dbReference>
<name>A0A8J5K6D2_HOMAM</name>
<evidence type="ECO:0000313" key="5">
    <source>
        <dbReference type="Proteomes" id="UP000747542"/>
    </source>
</evidence>
<proteinExistence type="predicted"/>
<keyword evidence="2" id="KW-1133">Transmembrane helix</keyword>
<feature type="domain" description="Sulfotransferase" evidence="3">
    <location>
        <begin position="151"/>
        <end position="417"/>
    </location>
</feature>
<protein>
    <submittedName>
        <fullName evidence="4">Carbohydrate sulfotransferase 5-like 3</fullName>
    </submittedName>
</protein>
<organism evidence="4 5">
    <name type="scientific">Homarus americanus</name>
    <name type="common">American lobster</name>
    <dbReference type="NCBI Taxonomy" id="6706"/>
    <lineage>
        <taxon>Eukaryota</taxon>
        <taxon>Metazoa</taxon>
        <taxon>Ecdysozoa</taxon>
        <taxon>Arthropoda</taxon>
        <taxon>Crustacea</taxon>
        <taxon>Multicrustacea</taxon>
        <taxon>Malacostraca</taxon>
        <taxon>Eumalacostraca</taxon>
        <taxon>Eucarida</taxon>
        <taxon>Decapoda</taxon>
        <taxon>Pleocyemata</taxon>
        <taxon>Astacidea</taxon>
        <taxon>Nephropoidea</taxon>
        <taxon>Nephropidae</taxon>
        <taxon>Homarus</taxon>
    </lineage>
</organism>
<keyword evidence="2" id="KW-0472">Membrane</keyword>
<dbReference type="Pfam" id="PF00685">
    <property type="entry name" value="Sulfotransfer_1"/>
    <property type="match status" value="1"/>
</dbReference>
<accession>A0A8J5K6D2</accession>
<gene>
    <name evidence="4" type="primary">Chst5-L3</name>
    <name evidence="4" type="ORF">Hamer_G021186</name>
</gene>
<dbReference type="AlphaFoldDB" id="A0A8J5K6D2"/>
<dbReference type="SUPFAM" id="SSF52540">
    <property type="entry name" value="P-loop containing nucleoside triphosphate hydrolases"/>
    <property type="match status" value="1"/>
</dbReference>
<feature type="compositionally biased region" description="Basic and acidic residues" evidence="1">
    <location>
        <begin position="71"/>
        <end position="110"/>
    </location>
</feature>
<dbReference type="PANTHER" id="PTHR10704:SF44">
    <property type="entry name" value="LD35051P-RELATED"/>
    <property type="match status" value="1"/>
</dbReference>
<dbReference type="Gene3D" id="3.40.50.300">
    <property type="entry name" value="P-loop containing nucleotide triphosphate hydrolases"/>
    <property type="match status" value="1"/>
</dbReference>
<feature type="compositionally biased region" description="Basic and acidic residues" evidence="1">
    <location>
        <begin position="117"/>
        <end position="141"/>
    </location>
</feature>
<comment type="caution">
    <text evidence="4">The sequence shown here is derived from an EMBL/GenBank/DDBJ whole genome shotgun (WGS) entry which is preliminary data.</text>
</comment>
<dbReference type="InterPro" id="IPR027417">
    <property type="entry name" value="P-loop_NTPase"/>
</dbReference>
<dbReference type="GO" id="GO:0001517">
    <property type="term" value="F:N-acetylglucosamine 6-O-sulfotransferase activity"/>
    <property type="evidence" value="ECO:0007669"/>
    <property type="project" value="TreeGrafter"/>
</dbReference>
<dbReference type="EMBL" id="JAHLQT010013493">
    <property type="protein sequence ID" value="KAG7170805.1"/>
    <property type="molecule type" value="Genomic_DNA"/>
</dbReference>
<evidence type="ECO:0000259" key="3">
    <source>
        <dbReference type="Pfam" id="PF00685"/>
    </source>
</evidence>
<sequence length="454" mass="53288">MTRNLRRGVIYLTGLACVCLVGLVLVMDGEGKHDNYQTLKYDHQVTDDLNENQTSFKAVNHQVINDHQPQREVNDHQSPHDHNDHQPPHDHNNQQPRHDHNDHQPPHDHNNQQPRHNHNDHQPHHNHNDHQPPHNHSDQQPRHQYPKNILVLSSAGRSGSSFLGLLVASLGRTMYFFEPIRTLNEKIFNNNTNDVMVTDLRRNFQCEMRDNMIYGYNYRQTISYWPSDKCGERRRVTRKTKEGIENARRVCKSLPVRIIKTIRYRLQWISELIRDTNMDLKVIHLMRDPRAVMLSRRVFHLVNKTKNTVCPAMLQDLQHKQFMMERFPGRYMFIKYEDLCQDPYGKTSEIFRFLKGEGKVSRSTNSSSSASPSQDIPRCVQEFLHTHMHNAKGNPYSTYRNTATTWQKWRSSISQKSLMTWERECSDVLHMMGHRIFGSVDNARNLSLSLFVGA</sequence>
<dbReference type="InterPro" id="IPR051135">
    <property type="entry name" value="Gal/GlcNAc/GalNAc_ST"/>
</dbReference>
<dbReference type="GO" id="GO:0006044">
    <property type="term" value="P:N-acetylglucosamine metabolic process"/>
    <property type="evidence" value="ECO:0007669"/>
    <property type="project" value="TreeGrafter"/>
</dbReference>
<reference evidence="4" key="1">
    <citation type="journal article" date="2021" name="Sci. Adv.">
        <title>The American lobster genome reveals insights on longevity, neural, and immune adaptations.</title>
        <authorList>
            <person name="Polinski J.M."/>
            <person name="Zimin A.V."/>
            <person name="Clark K.F."/>
            <person name="Kohn A.B."/>
            <person name="Sadowski N."/>
            <person name="Timp W."/>
            <person name="Ptitsyn A."/>
            <person name="Khanna P."/>
            <person name="Romanova D.Y."/>
            <person name="Williams P."/>
            <person name="Greenwood S.J."/>
            <person name="Moroz L.L."/>
            <person name="Walt D.R."/>
            <person name="Bodnar A.G."/>
        </authorList>
    </citation>
    <scope>NUCLEOTIDE SEQUENCE</scope>
    <source>
        <strain evidence="4">GMGI-L3</strain>
    </source>
</reference>
<evidence type="ECO:0000256" key="2">
    <source>
        <dbReference type="SAM" id="Phobius"/>
    </source>
</evidence>
<keyword evidence="2" id="KW-0812">Transmembrane</keyword>